<dbReference type="Proteomes" id="UP000315783">
    <property type="component" value="Unassembled WGS sequence"/>
</dbReference>
<dbReference type="EMBL" id="SPUK01000016">
    <property type="protein sequence ID" value="TQV92078.1"/>
    <property type="molecule type" value="Genomic_DNA"/>
</dbReference>
<feature type="region of interest" description="Disordered" evidence="1">
    <location>
        <begin position="220"/>
        <end position="247"/>
    </location>
</feature>
<gene>
    <name evidence="3" type="ORF">IF1G_09150</name>
</gene>
<dbReference type="OrthoDB" id="2537459at2759"/>
<protein>
    <submittedName>
        <fullName evidence="3">ER membrane protein Wsc4</fullName>
    </submittedName>
</protein>
<sequence length="247" mass="25473">MCGGDGQYSYVLLDKSKISAASSSSASSSQQQEQQPPSSSLSSSESSYSSNPSEQPSSPSPQIVTVTQTNSQGSQTIIKTVQASPSKVEGGPVTFQTVTVTGTAAVSTVAASSSNTPLAAPEGNGGSGGLKQGAIAGIAVGGSAAGVFLGMAALMLWRRRRYSDDDDGAHHNNGRRGVVLEDEGGYFGPMGTTTIRRDNTSASEDSRMEAFGQNKNLCRNSIGSLEDTSSESNQVLRVVNPDIPEKQ</sequence>
<reference evidence="3 4" key="1">
    <citation type="journal article" date="2019" name="Appl. Microbiol. Biotechnol.">
        <title>Genome sequence of Isaria javanica and comparative genome analysis insights into family S53 peptidase evolution in fungal entomopathogens.</title>
        <authorList>
            <person name="Lin R."/>
            <person name="Zhang X."/>
            <person name="Xin B."/>
            <person name="Zou M."/>
            <person name="Gao Y."/>
            <person name="Qin F."/>
            <person name="Hu Q."/>
            <person name="Xie B."/>
            <person name="Cheng X."/>
        </authorList>
    </citation>
    <scope>NUCLEOTIDE SEQUENCE [LARGE SCALE GENOMIC DNA]</scope>
    <source>
        <strain evidence="3 4">IJ1G</strain>
    </source>
</reference>
<comment type="caution">
    <text evidence="3">The sequence shown here is derived from an EMBL/GenBank/DDBJ whole genome shotgun (WGS) entry which is preliminary data.</text>
</comment>
<proteinExistence type="predicted"/>
<evidence type="ECO:0000313" key="4">
    <source>
        <dbReference type="Proteomes" id="UP000315783"/>
    </source>
</evidence>
<keyword evidence="2" id="KW-0812">Transmembrane</keyword>
<evidence type="ECO:0000256" key="1">
    <source>
        <dbReference type="SAM" id="MobiDB-lite"/>
    </source>
</evidence>
<feature type="compositionally biased region" description="Polar residues" evidence="1">
    <location>
        <begin position="220"/>
        <end position="235"/>
    </location>
</feature>
<dbReference type="STRING" id="43265.A0A545VR52"/>
<accession>A0A545VR52</accession>
<keyword evidence="4" id="KW-1185">Reference proteome</keyword>
<feature type="transmembrane region" description="Helical" evidence="2">
    <location>
        <begin position="134"/>
        <end position="157"/>
    </location>
</feature>
<evidence type="ECO:0000256" key="2">
    <source>
        <dbReference type="SAM" id="Phobius"/>
    </source>
</evidence>
<evidence type="ECO:0000313" key="3">
    <source>
        <dbReference type="EMBL" id="TQV92078.1"/>
    </source>
</evidence>
<dbReference type="AlphaFoldDB" id="A0A545VR52"/>
<feature type="region of interest" description="Disordered" evidence="1">
    <location>
        <begin position="195"/>
        <end position="214"/>
    </location>
</feature>
<organism evidence="3 4">
    <name type="scientific">Cordyceps javanica</name>
    <dbReference type="NCBI Taxonomy" id="43265"/>
    <lineage>
        <taxon>Eukaryota</taxon>
        <taxon>Fungi</taxon>
        <taxon>Dikarya</taxon>
        <taxon>Ascomycota</taxon>
        <taxon>Pezizomycotina</taxon>
        <taxon>Sordariomycetes</taxon>
        <taxon>Hypocreomycetidae</taxon>
        <taxon>Hypocreales</taxon>
        <taxon>Cordycipitaceae</taxon>
        <taxon>Cordyceps</taxon>
    </lineage>
</organism>
<keyword evidence="2" id="KW-0472">Membrane</keyword>
<feature type="region of interest" description="Disordered" evidence="1">
    <location>
        <begin position="164"/>
        <end position="185"/>
    </location>
</feature>
<keyword evidence="2" id="KW-1133">Transmembrane helix</keyword>
<feature type="region of interest" description="Disordered" evidence="1">
    <location>
        <begin position="21"/>
        <end position="71"/>
    </location>
</feature>
<feature type="compositionally biased region" description="Low complexity" evidence="1">
    <location>
        <begin position="21"/>
        <end position="62"/>
    </location>
</feature>
<feature type="compositionally biased region" description="Basic and acidic residues" evidence="1">
    <location>
        <begin position="195"/>
        <end position="208"/>
    </location>
</feature>
<name>A0A545VR52_9HYPO</name>